<feature type="region of interest" description="Disordered" evidence="1">
    <location>
        <begin position="1"/>
        <end position="59"/>
    </location>
</feature>
<feature type="compositionally biased region" description="Polar residues" evidence="1">
    <location>
        <begin position="132"/>
        <end position="155"/>
    </location>
</feature>
<feature type="region of interest" description="Disordered" evidence="1">
    <location>
        <begin position="110"/>
        <end position="155"/>
    </location>
</feature>
<dbReference type="WBParaSite" id="L893_g33550.t1">
    <property type="protein sequence ID" value="L893_g33550.t1"/>
    <property type="gene ID" value="L893_g33550"/>
</dbReference>
<proteinExistence type="predicted"/>
<protein>
    <submittedName>
        <fullName evidence="3">Uncharacterized protein</fullName>
    </submittedName>
</protein>
<name>A0A1I8A862_9BILA</name>
<evidence type="ECO:0000313" key="2">
    <source>
        <dbReference type="Proteomes" id="UP000095287"/>
    </source>
</evidence>
<dbReference type="AlphaFoldDB" id="A0A1I8A862"/>
<keyword evidence="2" id="KW-1185">Reference proteome</keyword>
<accession>A0A1I8A862</accession>
<reference evidence="3" key="1">
    <citation type="submission" date="2016-11" db="UniProtKB">
        <authorList>
            <consortium name="WormBaseParasite"/>
        </authorList>
    </citation>
    <scope>IDENTIFICATION</scope>
</reference>
<sequence length="155" mass="17317">MPECPSLCRRRNYASTYSPQRSPRPLPPHGSRGGSAADRHLKNFLGLGEGRSSESEPPNKLHRQIYIHILGLWMLTGHPKEAPWLILRSKKRLQAPSCGVPSPMVMLQKKESGVIGRKSQRSPKSKVESGETVPQTKLTSLQKSQLIPRAQNRSH</sequence>
<organism evidence="2 3">
    <name type="scientific">Steinernema glaseri</name>
    <dbReference type="NCBI Taxonomy" id="37863"/>
    <lineage>
        <taxon>Eukaryota</taxon>
        <taxon>Metazoa</taxon>
        <taxon>Ecdysozoa</taxon>
        <taxon>Nematoda</taxon>
        <taxon>Chromadorea</taxon>
        <taxon>Rhabditida</taxon>
        <taxon>Tylenchina</taxon>
        <taxon>Panagrolaimomorpha</taxon>
        <taxon>Strongyloidoidea</taxon>
        <taxon>Steinernematidae</taxon>
        <taxon>Steinernema</taxon>
    </lineage>
</organism>
<evidence type="ECO:0000313" key="3">
    <source>
        <dbReference type="WBParaSite" id="L893_g33550.t1"/>
    </source>
</evidence>
<evidence type="ECO:0000256" key="1">
    <source>
        <dbReference type="SAM" id="MobiDB-lite"/>
    </source>
</evidence>
<dbReference type="Proteomes" id="UP000095287">
    <property type="component" value="Unplaced"/>
</dbReference>